<feature type="region of interest" description="Disordered" evidence="8">
    <location>
        <begin position="940"/>
        <end position="967"/>
    </location>
</feature>
<dbReference type="PROSITE" id="PS00107">
    <property type="entry name" value="PROTEIN_KINASE_ATP"/>
    <property type="match status" value="1"/>
</dbReference>
<dbReference type="SMART" id="SM00220">
    <property type="entry name" value="S_TKc"/>
    <property type="match status" value="1"/>
</dbReference>
<evidence type="ECO:0000256" key="3">
    <source>
        <dbReference type="ARBA" id="ARBA00022679"/>
    </source>
</evidence>
<dbReference type="Gene3D" id="3.30.200.20">
    <property type="entry name" value="Phosphorylase Kinase, domain 1"/>
    <property type="match status" value="1"/>
</dbReference>
<dbReference type="GO" id="GO:0005524">
    <property type="term" value="F:ATP binding"/>
    <property type="evidence" value="ECO:0007669"/>
    <property type="project" value="UniProtKB-UniRule"/>
</dbReference>
<dbReference type="Proteomes" id="UP000827549">
    <property type="component" value="Chromosome 7"/>
</dbReference>
<feature type="region of interest" description="Disordered" evidence="8">
    <location>
        <begin position="389"/>
        <end position="422"/>
    </location>
</feature>
<dbReference type="FunFam" id="3.30.200.20:FF:000087">
    <property type="entry name" value="Dual specificity tyrosine-phosphorylation-regulated kinase 1A"/>
    <property type="match status" value="1"/>
</dbReference>
<feature type="compositionally biased region" description="Low complexity" evidence="8">
    <location>
        <begin position="1072"/>
        <end position="1085"/>
    </location>
</feature>
<feature type="region of interest" description="Disordered" evidence="8">
    <location>
        <begin position="488"/>
        <end position="867"/>
    </location>
</feature>
<dbReference type="SUPFAM" id="SSF56112">
    <property type="entry name" value="Protein kinase-like (PK-like)"/>
    <property type="match status" value="1"/>
</dbReference>
<feature type="compositionally biased region" description="Polar residues" evidence="8">
    <location>
        <begin position="781"/>
        <end position="807"/>
    </location>
</feature>
<dbReference type="GeneID" id="87812835"/>
<feature type="region of interest" description="Disordered" evidence="8">
    <location>
        <begin position="880"/>
        <end position="922"/>
    </location>
</feature>
<dbReference type="GO" id="GO:0005856">
    <property type="term" value="C:cytoskeleton"/>
    <property type="evidence" value="ECO:0007669"/>
    <property type="project" value="TreeGrafter"/>
</dbReference>
<keyword evidence="3" id="KW-0808">Transferase</keyword>
<dbReference type="RefSeq" id="XP_062632214.1">
    <property type="nucleotide sequence ID" value="XM_062776230.1"/>
</dbReference>
<feature type="region of interest" description="Disordered" evidence="8">
    <location>
        <begin position="996"/>
        <end position="1029"/>
    </location>
</feature>
<feature type="region of interest" description="Disordered" evidence="8">
    <location>
        <begin position="1046"/>
        <end position="1087"/>
    </location>
</feature>
<comment type="similarity">
    <text evidence="1">Belongs to the protein kinase superfamily. CMGC Ser/Thr protein kinase family. MNB/DYRK subfamily.</text>
</comment>
<feature type="compositionally biased region" description="Low complexity" evidence="8">
    <location>
        <begin position="1129"/>
        <end position="1140"/>
    </location>
</feature>
<dbReference type="PANTHER" id="PTHR24058">
    <property type="entry name" value="DUAL SPECIFICITY PROTEIN KINASE"/>
    <property type="match status" value="1"/>
</dbReference>
<evidence type="ECO:0000256" key="7">
    <source>
        <dbReference type="PROSITE-ProRule" id="PRU10141"/>
    </source>
</evidence>
<evidence type="ECO:0000256" key="1">
    <source>
        <dbReference type="ARBA" id="ARBA00008867"/>
    </source>
</evidence>
<evidence type="ECO:0000256" key="6">
    <source>
        <dbReference type="ARBA" id="ARBA00022840"/>
    </source>
</evidence>
<feature type="compositionally biased region" description="Polar residues" evidence="8">
    <location>
        <begin position="1434"/>
        <end position="1455"/>
    </location>
</feature>
<feature type="compositionally biased region" description="Low complexity" evidence="8">
    <location>
        <begin position="30"/>
        <end position="54"/>
    </location>
</feature>
<evidence type="ECO:0000256" key="2">
    <source>
        <dbReference type="ARBA" id="ARBA00022527"/>
    </source>
</evidence>
<protein>
    <submittedName>
        <fullName evidence="10">DYRK-family kinase pom1</fullName>
    </submittedName>
</protein>
<dbReference type="PROSITE" id="PS00108">
    <property type="entry name" value="PROTEIN_KINASE_ST"/>
    <property type="match status" value="1"/>
</dbReference>
<evidence type="ECO:0000256" key="8">
    <source>
        <dbReference type="SAM" id="MobiDB-lite"/>
    </source>
</evidence>
<dbReference type="PANTHER" id="PTHR24058:SF22">
    <property type="entry name" value="DUAL SPECIFICITY TYROSINE-PHOSPHORYLATION-REGULATED KINASE 4"/>
    <property type="match status" value="1"/>
</dbReference>
<dbReference type="InterPro" id="IPR017441">
    <property type="entry name" value="Protein_kinase_ATP_BS"/>
</dbReference>
<feature type="compositionally biased region" description="Basic and acidic residues" evidence="8">
    <location>
        <begin position="557"/>
        <end position="566"/>
    </location>
</feature>
<feature type="compositionally biased region" description="Low complexity" evidence="8">
    <location>
        <begin position="1379"/>
        <end position="1392"/>
    </location>
</feature>
<evidence type="ECO:0000313" key="10">
    <source>
        <dbReference type="EMBL" id="WOO86188.1"/>
    </source>
</evidence>
<feature type="region of interest" description="Disordered" evidence="8">
    <location>
        <begin position="1129"/>
        <end position="1250"/>
    </location>
</feature>
<keyword evidence="6 7" id="KW-0067">ATP-binding</keyword>
<evidence type="ECO:0000256" key="5">
    <source>
        <dbReference type="ARBA" id="ARBA00022777"/>
    </source>
</evidence>
<reference evidence="10" key="1">
    <citation type="submission" date="2023-10" db="EMBL/GenBank/DDBJ databases">
        <authorList>
            <person name="Noh H."/>
        </authorList>
    </citation>
    <scope>NUCLEOTIDE SEQUENCE</scope>
    <source>
        <strain evidence="10">DUCC4014</strain>
    </source>
</reference>
<feature type="compositionally biased region" description="Polar residues" evidence="8">
    <location>
        <begin position="724"/>
        <end position="735"/>
    </location>
</feature>
<keyword evidence="2" id="KW-0723">Serine/threonine-protein kinase</keyword>
<feature type="compositionally biased region" description="Low complexity" evidence="8">
    <location>
        <begin position="940"/>
        <end position="953"/>
    </location>
</feature>
<dbReference type="FunFam" id="1.10.510.10:FF:000112">
    <property type="entry name" value="Putative dual specificity tyrosine-phosphorylation-regulated kinase 2"/>
    <property type="match status" value="1"/>
</dbReference>
<feature type="compositionally biased region" description="Polar residues" evidence="8">
    <location>
        <begin position="641"/>
        <end position="670"/>
    </location>
</feature>
<accession>A0AAF1BUK3</accession>
<feature type="compositionally biased region" description="Low complexity" evidence="8">
    <location>
        <begin position="80"/>
        <end position="96"/>
    </location>
</feature>
<keyword evidence="4 7" id="KW-0547">Nucleotide-binding</keyword>
<proteinExistence type="inferred from homology"/>
<feature type="compositionally biased region" description="Polar residues" evidence="8">
    <location>
        <begin position="1367"/>
        <end position="1378"/>
    </location>
</feature>
<feature type="domain" description="Protein kinase" evidence="9">
    <location>
        <begin position="1574"/>
        <end position="1870"/>
    </location>
</feature>
<dbReference type="CDD" id="cd14210">
    <property type="entry name" value="PKc_DYRK"/>
    <property type="match status" value="1"/>
</dbReference>
<keyword evidence="5 10" id="KW-0418">Kinase</keyword>
<feature type="compositionally biased region" description="Polar residues" evidence="8">
    <location>
        <begin position="97"/>
        <end position="111"/>
    </location>
</feature>
<name>A0AAF1BUK3_9TREE</name>
<dbReference type="InterPro" id="IPR000719">
    <property type="entry name" value="Prot_kinase_dom"/>
</dbReference>
<feature type="compositionally biased region" description="Low complexity" evidence="8">
    <location>
        <begin position="129"/>
        <end position="146"/>
    </location>
</feature>
<dbReference type="InterPro" id="IPR050494">
    <property type="entry name" value="Ser_Thr_dual-spec_kinase"/>
</dbReference>
<dbReference type="GO" id="GO:0005737">
    <property type="term" value="C:cytoplasm"/>
    <property type="evidence" value="ECO:0007669"/>
    <property type="project" value="TreeGrafter"/>
</dbReference>
<dbReference type="EMBL" id="CP086720">
    <property type="protein sequence ID" value="WOO86188.1"/>
    <property type="molecule type" value="Genomic_DNA"/>
</dbReference>
<organism evidence="10 11">
    <name type="scientific">Vanrija pseudolonga</name>
    <dbReference type="NCBI Taxonomy" id="143232"/>
    <lineage>
        <taxon>Eukaryota</taxon>
        <taxon>Fungi</taxon>
        <taxon>Dikarya</taxon>
        <taxon>Basidiomycota</taxon>
        <taxon>Agaricomycotina</taxon>
        <taxon>Tremellomycetes</taxon>
        <taxon>Trichosporonales</taxon>
        <taxon>Trichosporonaceae</taxon>
        <taxon>Vanrija</taxon>
    </lineage>
</organism>
<feature type="compositionally biased region" description="Polar residues" evidence="8">
    <location>
        <begin position="1185"/>
        <end position="1207"/>
    </location>
</feature>
<gene>
    <name evidence="10" type="primary">pom1_1</name>
    <name evidence="10" type="ORF">LOC62_07G009674</name>
</gene>
<feature type="binding site" evidence="7">
    <location>
        <position position="1603"/>
    </location>
    <ligand>
        <name>ATP</name>
        <dbReference type="ChEBI" id="CHEBI:30616"/>
    </ligand>
</feature>
<feature type="compositionally biased region" description="Polar residues" evidence="8">
    <location>
        <begin position="902"/>
        <end position="912"/>
    </location>
</feature>
<feature type="compositionally biased region" description="Basic and acidic residues" evidence="8">
    <location>
        <begin position="406"/>
        <end position="415"/>
    </location>
</feature>
<dbReference type="InterPro" id="IPR008271">
    <property type="entry name" value="Ser/Thr_kinase_AS"/>
</dbReference>
<feature type="compositionally biased region" description="Low complexity" evidence="8">
    <location>
        <begin position="617"/>
        <end position="640"/>
    </location>
</feature>
<dbReference type="Gene3D" id="1.10.510.10">
    <property type="entry name" value="Transferase(Phosphotransferase) domain 1"/>
    <property type="match status" value="1"/>
</dbReference>
<keyword evidence="11" id="KW-1185">Reference proteome</keyword>
<dbReference type="GO" id="GO:0004674">
    <property type="term" value="F:protein serine/threonine kinase activity"/>
    <property type="evidence" value="ECO:0007669"/>
    <property type="project" value="UniProtKB-KW"/>
</dbReference>
<dbReference type="PROSITE" id="PS50011">
    <property type="entry name" value="PROTEIN_KINASE_DOM"/>
    <property type="match status" value="1"/>
</dbReference>
<dbReference type="Pfam" id="PF00069">
    <property type="entry name" value="Pkinase"/>
    <property type="match status" value="1"/>
</dbReference>
<feature type="region of interest" description="Disordered" evidence="8">
    <location>
        <begin position="1338"/>
        <end position="1464"/>
    </location>
</feature>
<sequence>MTYSAARGSPPSAGGPLHAPGQPSVPYRQASGSSAWSTAGPGSTAASSSLAPAPIGLGWSPGASPRSLNDPDRFEDAASDDGGAASNAATASFNNGGTYQPQPQSWTSSPISQPPRDQIEAYTPPSAYSRELLLPSSQSSSTLNSSMRGRRAPAPAALDLSPRSRQAIEESQQIPEEPPGWPQPHIPARSARRLSRPLPTAPPTRAEEFAHLVQSSARNGEPVPFPSNSSPLIASSSTLPLHAPLSAFGMDDQQMSTADQRTSIASSGANGDRVSIDSYYLGAVPHDYMGTGGGLSPPPTSFHPTTPDYTDPSDIDRRGLVGVGELATPRWGATSASRHHLRTPSMPHDFSLSPPMPPLPASALQPGSLPKGGAVWGAADHSGVGVMERVTEESPRHQQRMRHRSVSHETPKRPLNESSQSGVKALDSLLSISSIGDFSFESSIDNGALAASLAMPEPMSPVRNQKLRASAPPSAKDYAAYAQLLATGQGLPSSPLPTEAALGGAPVPGSARERLYARRASRAASGGAPHQSPSQLMEAAPLPPSKMSPPNSADSQTFEHRRDQRRTPPGSREPSTSKRRPPSSPSATHHDILKLMTPKDFSHLPPSPSGASINQILKGSSSGTNLTSGSGLPLGPSLSTRTPPGSVSGHGSKSNLGRSESMRSRAQSLKVTDAMSTAEALRKLDGLGTPNKKSNGSIGSSSTPKAGSGRPVTPPETAKRLNRKNSLSSVHSNAQRGKDSPLNNWYDVGQDLPAVNRRVGHDSVASAQDLPPLTFEKRESSPSVVGTPTSRDSYSHVNSSATPPSGNRDSRLEKAPRRSSLASDMSSAEGGGVDDRLSEGFVPPVPPLPRGYQSMRQGLSSLASGTPAAAPMQYVPLHAEVPVERESPDTSNVPKVAFPSPQKYSPESTTSHETPRTRTMSKKWSFSSALNLNKLHKETAVSPPALSPSLPIPVDSPSTPQTPWSEVDHRVGLASPRAPTLQQVRSRDSVDLANTSITADARSNHSATPVAPGATATQQPAKSGSKRLAPSSIPFFRRASASSVSLAHKLASPPEVQTPRFSTQAPPPPTPSSTASTQRTPSSTRKSVLGMHLPNMLRGSASKRGLAQQVAPTVVERPEVKPSATAMATTAAQQASAPTTGSIGRAGGRARGMVSSPPRGRIDLQTLSSGGDPGSSLIRKPSVDTHYTSVSSRSESTVNGATPSIKSTKLPVAGGTLHNATSLTSLRKSDASRAPPTATPTKIPRMASRPSVVTPNTQAAHSSMPPPALPSTLTLATSQSANVLAAPSLTTHFPSTASINEFQFSEYSGNSARQSLQPGSSSAHRAHLLAPMSARKLSVSGIPQPPSTAVPVASRRDTLGAPPVSGVPQSRRTLPQLPSSATAMTISASAKARPSLSRRNSVSQDAENEPPAPQPIKSSKSLHSKMSHGAHSRLSLSASTGSTRRISMAPETSESPTDDEEAAADAEMAAYVARRKARAAAGTSSKKDDLSDLLGFPEDVDPAEAVSQRSFISRHLNSLSDYERKEVLDFDFIYYVARNVKRAPQPDGKIYNHGYDDERGDYIVVEGDHLCYRYEVISVLGKGSFGQVVHCRDHKTGGSVAVKIIRNKKRFHAQALVEVKILQQIVEWDPEDRHFMVKMTDHFYFRGHLCIVTELLSINLYELIKANQFCGFSTAVIRRFTTQMLSSLMLMRQHRIVHCDLKPENILLRHPAKSGIKVIDFGSSCHESEKVYTYIQSRFYRSPEVILGMNYAMAIDMWSLGCILAELYTGYPIFPGENEHEQLACIMEVLGIPDSSLINKASRRKLFFDTAGAPRPFVNAKGKRRRPGTRSLASVLKCNDELFVDFIAKCLTWDPDKRLKPQPAMRHPWILAGRRRQPPPPPERDTRASFLGTPSARRATMTNGDKKTLVISTPVPLVARASQAPSSASRVGVSATTARLHARNSYVPNAQKVSMA</sequence>
<feature type="region of interest" description="Disordered" evidence="8">
    <location>
        <begin position="1"/>
        <end position="209"/>
    </location>
</feature>
<feature type="compositionally biased region" description="Basic residues" evidence="8">
    <location>
        <begin position="1420"/>
        <end position="1431"/>
    </location>
</feature>
<evidence type="ECO:0000313" key="11">
    <source>
        <dbReference type="Proteomes" id="UP000827549"/>
    </source>
</evidence>
<evidence type="ECO:0000256" key="4">
    <source>
        <dbReference type="ARBA" id="ARBA00022741"/>
    </source>
</evidence>
<evidence type="ECO:0000259" key="9">
    <source>
        <dbReference type="PROSITE" id="PS50011"/>
    </source>
</evidence>
<feature type="compositionally biased region" description="Pro residues" evidence="8">
    <location>
        <begin position="176"/>
        <end position="185"/>
    </location>
</feature>
<feature type="compositionally biased region" description="Polar residues" evidence="8">
    <location>
        <begin position="854"/>
        <end position="864"/>
    </location>
</feature>
<feature type="compositionally biased region" description="Low complexity" evidence="8">
    <location>
        <begin position="691"/>
        <end position="702"/>
    </location>
</feature>
<dbReference type="InterPro" id="IPR011009">
    <property type="entry name" value="Kinase-like_dom_sf"/>
</dbReference>